<feature type="compositionally biased region" description="Polar residues" evidence="1">
    <location>
        <begin position="73"/>
        <end position="101"/>
    </location>
</feature>
<dbReference type="Proteomes" id="UP000239563">
    <property type="component" value="Chromosome XI"/>
</dbReference>
<feature type="region of interest" description="Disordered" evidence="1">
    <location>
        <begin position="53"/>
        <end position="159"/>
    </location>
</feature>
<proteinExistence type="predicted"/>
<feature type="compositionally biased region" description="Polar residues" evidence="1">
    <location>
        <begin position="133"/>
        <end position="159"/>
    </location>
</feature>
<accession>A0A2N8UHJ5</accession>
<feature type="compositionally biased region" description="Basic and acidic residues" evidence="1">
    <location>
        <begin position="343"/>
        <end position="352"/>
    </location>
</feature>
<dbReference type="AlphaFoldDB" id="A0A2N8UHJ5"/>
<feature type="compositionally biased region" description="Acidic residues" evidence="1">
    <location>
        <begin position="17"/>
        <end position="26"/>
    </location>
</feature>
<organism evidence="2 3">
    <name type="scientific">Sporisorium reilianum f. sp. reilianum</name>
    <dbReference type="NCBI Taxonomy" id="72559"/>
    <lineage>
        <taxon>Eukaryota</taxon>
        <taxon>Fungi</taxon>
        <taxon>Dikarya</taxon>
        <taxon>Basidiomycota</taxon>
        <taxon>Ustilaginomycotina</taxon>
        <taxon>Ustilaginomycetes</taxon>
        <taxon>Ustilaginales</taxon>
        <taxon>Ustilaginaceae</taxon>
        <taxon>Sporisorium</taxon>
    </lineage>
</organism>
<feature type="region of interest" description="Disordered" evidence="1">
    <location>
        <begin position="303"/>
        <end position="362"/>
    </location>
</feature>
<evidence type="ECO:0000313" key="3">
    <source>
        <dbReference type="Proteomes" id="UP000239563"/>
    </source>
</evidence>
<reference evidence="2 3" key="1">
    <citation type="submission" date="2017-02" db="EMBL/GenBank/DDBJ databases">
        <authorList>
            <person name="Peterson S.W."/>
        </authorList>
    </citation>
    <scope>NUCLEOTIDE SEQUENCE [LARGE SCALE GENOMIC DNA]</scope>
    <source>
        <strain evidence="2 3">SRS1_H2-8</strain>
    </source>
</reference>
<gene>
    <name evidence="2" type="ORF">SRS1_14880</name>
</gene>
<feature type="compositionally biased region" description="Pro residues" evidence="1">
    <location>
        <begin position="306"/>
        <end position="324"/>
    </location>
</feature>
<evidence type="ECO:0000313" key="2">
    <source>
        <dbReference type="EMBL" id="SJX64230.1"/>
    </source>
</evidence>
<sequence length="362" mass="40122">MSEWSTSLGYSTGDFFPDSDDEDDEAVPAPLQQPVLDAVNEEEVQFIETPFTIAARNAQMRRARQPLDPIDRNTPSSSAALHRTTPTQAPDNATHTPNLVSRQHYAEQTPPAPQHDIRHPNPPIQPSEIIVLSSDTSDGAPHSTTAIYGSGSTDTRPQTASERALQNLFDRDHDFYESLDREMAHRTRAASDASVSSTRMESMVPDAGTSYETSSWTPSRTTYYHERQVQPGHSPSMYSQQAFDPAQPSTHVVYDAYGTPLQPVYVAPPAPTANFYPGYILAPAPPDASSMWHHADLNPDTHYGPPYYPQHPQPWPRTPTPPQHPSTRPHLAAYTRPKTPRQALEDKAKADCKLSSPLRKSL</sequence>
<evidence type="ECO:0000256" key="1">
    <source>
        <dbReference type="SAM" id="MobiDB-lite"/>
    </source>
</evidence>
<feature type="compositionally biased region" description="Polar residues" evidence="1">
    <location>
        <begin position="1"/>
        <end position="10"/>
    </location>
</feature>
<feature type="region of interest" description="Disordered" evidence="1">
    <location>
        <begin position="1"/>
        <end position="36"/>
    </location>
</feature>
<feature type="region of interest" description="Disordered" evidence="1">
    <location>
        <begin position="187"/>
        <end position="218"/>
    </location>
</feature>
<protein>
    <submittedName>
        <fullName evidence="2">Uncharacterized protein</fullName>
    </submittedName>
</protein>
<name>A0A2N8UHJ5_9BASI</name>
<dbReference type="EMBL" id="LT795064">
    <property type="protein sequence ID" value="SJX64230.1"/>
    <property type="molecule type" value="Genomic_DNA"/>
</dbReference>